<dbReference type="Proteomes" id="UP000232323">
    <property type="component" value="Unassembled WGS sequence"/>
</dbReference>
<dbReference type="PRINTS" id="PR00081">
    <property type="entry name" value="GDHRDH"/>
</dbReference>
<proteinExistence type="predicted"/>
<dbReference type="GO" id="GO:0016491">
    <property type="term" value="F:oxidoreductase activity"/>
    <property type="evidence" value="ECO:0007669"/>
    <property type="project" value="UniProtKB-KW"/>
</dbReference>
<dbReference type="OrthoDB" id="191139at2759"/>
<evidence type="ECO:0000313" key="2">
    <source>
        <dbReference type="EMBL" id="GAX76777.1"/>
    </source>
</evidence>
<organism evidence="2 3">
    <name type="scientific">Chlamydomonas eustigma</name>
    <dbReference type="NCBI Taxonomy" id="1157962"/>
    <lineage>
        <taxon>Eukaryota</taxon>
        <taxon>Viridiplantae</taxon>
        <taxon>Chlorophyta</taxon>
        <taxon>core chlorophytes</taxon>
        <taxon>Chlorophyceae</taxon>
        <taxon>CS clade</taxon>
        <taxon>Chlamydomonadales</taxon>
        <taxon>Chlamydomonadaceae</taxon>
        <taxon>Chlamydomonas</taxon>
    </lineage>
</organism>
<dbReference type="InterPro" id="IPR002347">
    <property type="entry name" value="SDR_fam"/>
</dbReference>
<dbReference type="STRING" id="1157962.A0A250X124"/>
<name>A0A250X124_9CHLO</name>
<evidence type="ECO:0000256" key="1">
    <source>
        <dbReference type="ARBA" id="ARBA00023002"/>
    </source>
</evidence>
<dbReference type="AlphaFoldDB" id="A0A250X124"/>
<dbReference type="Pfam" id="PF00106">
    <property type="entry name" value="adh_short"/>
    <property type="match status" value="1"/>
</dbReference>
<dbReference type="PANTHER" id="PTHR43157:SF31">
    <property type="entry name" value="PHOSPHATIDYLINOSITOL-GLYCAN BIOSYNTHESIS CLASS F PROTEIN"/>
    <property type="match status" value="1"/>
</dbReference>
<dbReference type="Gene3D" id="3.40.50.720">
    <property type="entry name" value="NAD(P)-binding Rossmann-like Domain"/>
    <property type="match status" value="1"/>
</dbReference>
<keyword evidence="3" id="KW-1185">Reference proteome</keyword>
<reference evidence="2 3" key="1">
    <citation type="submission" date="2017-08" db="EMBL/GenBank/DDBJ databases">
        <title>Acidophilic green algal genome provides insights into adaptation to an acidic environment.</title>
        <authorList>
            <person name="Hirooka S."/>
            <person name="Hirose Y."/>
            <person name="Kanesaki Y."/>
            <person name="Higuchi S."/>
            <person name="Fujiwara T."/>
            <person name="Onuma R."/>
            <person name="Era A."/>
            <person name="Ohbayashi R."/>
            <person name="Uzuka A."/>
            <person name="Nozaki H."/>
            <person name="Yoshikawa H."/>
            <person name="Miyagishima S.Y."/>
        </authorList>
    </citation>
    <scope>NUCLEOTIDE SEQUENCE [LARGE SCALE GENOMIC DNA]</scope>
    <source>
        <strain evidence="2 3">NIES-2499</strain>
    </source>
</reference>
<gene>
    <name evidence="2" type="ORF">CEUSTIGMA_g4223.t1</name>
</gene>
<keyword evidence="1" id="KW-0560">Oxidoreductase</keyword>
<dbReference type="SUPFAM" id="SSF51735">
    <property type="entry name" value="NAD(P)-binding Rossmann-fold domains"/>
    <property type="match status" value="1"/>
</dbReference>
<dbReference type="EMBL" id="BEGY01000019">
    <property type="protein sequence ID" value="GAX76777.1"/>
    <property type="molecule type" value="Genomic_DNA"/>
</dbReference>
<accession>A0A250X124</accession>
<evidence type="ECO:0000313" key="3">
    <source>
        <dbReference type="Proteomes" id="UP000232323"/>
    </source>
</evidence>
<protein>
    <submittedName>
        <fullName evidence="2">Uncharacterized protein</fullName>
    </submittedName>
</protein>
<comment type="caution">
    <text evidence="2">The sequence shown here is derived from an EMBL/GenBank/DDBJ whole genome shotgun (WGS) entry which is preliminary data.</text>
</comment>
<dbReference type="InterPro" id="IPR036291">
    <property type="entry name" value="NAD(P)-bd_dom_sf"/>
</dbReference>
<sequence length="153" mass="16730">MQLKMLQRKLFETSLGHTTKKYRKVSASRDISALASKRALITGGNTGIGYETALGLLKKDFEVVLACRDTVKASDAQKKLIAEVPGSKVSTVFLDLTDLSSVRTCAQQLLDSGDAAFDVLLNNAGKDEYSFNHFHHSPYCLDICTTGYFEGDS</sequence>
<dbReference type="PANTHER" id="PTHR43157">
    <property type="entry name" value="PHOSPHATIDYLINOSITOL-GLYCAN BIOSYNTHESIS CLASS F PROTEIN-RELATED"/>
    <property type="match status" value="1"/>
</dbReference>